<dbReference type="EMBL" id="FOSW01000006">
    <property type="protein sequence ID" value="SFL05402.1"/>
    <property type="molecule type" value="Genomic_DNA"/>
</dbReference>
<keyword evidence="2 3" id="KW-0040">ANK repeat</keyword>
<reference evidence="4 5" key="1">
    <citation type="submission" date="2016-10" db="EMBL/GenBank/DDBJ databases">
        <authorList>
            <person name="de Groot N.N."/>
        </authorList>
    </citation>
    <scope>NUCLEOTIDE SEQUENCE [LARGE SCALE GENOMIC DNA]</scope>
    <source>
        <strain evidence="4 5">DSM 45317</strain>
    </source>
</reference>
<dbReference type="SMART" id="SM00248">
    <property type="entry name" value="ANK"/>
    <property type="match status" value="2"/>
</dbReference>
<dbReference type="InterPro" id="IPR002110">
    <property type="entry name" value="Ankyrin_rpt"/>
</dbReference>
<dbReference type="Pfam" id="PF12796">
    <property type="entry name" value="Ank_2"/>
    <property type="match status" value="1"/>
</dbReference>
<organism evidence="4 5">
    <name type="scientific">Geodermatophilus ruber</name>
    <dbReference type="NCBI Taxonomy" id="504800"/>
    <lineage>
        <taxon>Bacteria</taxon>
        <taxon>Bacillati</taxon>
        <taxon>Actinomycetota</taxon>
        <taxon>Actinomycetes</taxon>
        <taxon>Geodermatophilales</taxon>
        <taxon>Geodermatophilaceae</taxon>
        <taxon>Geodermatophilus</taxon>
    </lineage>
</organism>
<feature type="repeat" description="ANK" evidence="3">
    <location>
        <begin position="48"/>
        <end position="80"/>
    </location>
</feature>
<sequence>MTEEQGGGIDPGVIELAGRVFDLARGGYTEELAAYVDAGVPANLTNDKGDTLLLLAAYRGHPDTVAALLSRGADPGRVNDRGQTALAAAVFKQSADTVRQLLAAGADPDAGGPTARETAAFFGLPDMTALLDGGES</sequence>
<dbReference type="PROSITE" id="PS50088">
    <property type="entry name" value="ANK_REPEAT"/>
    <property type="match status" value="2"/>
</dbReference>
<dbReference type="PROSITE" id="PS50297">
    <property type="entry name" value="ANK_REP_REGION"/>
    <property type="match status" value="2"/>
</dbReference>
<dbReference type="InterPro" id="IPR036770">
    <property type="entry name" value="Ankyrin_rpt-contain_sf"/>
</dbReference>
<keyword evidence="5" id="KW-1185">Reference proteome</keyword>
<dbReference type="Gene3D" id="1.25.40.20">
    <property type="entry name" value="Ankyrin repeat-containing domain"/>
    <property type="match status" value="1"/>
</dbReference>
<name>A0A1I4EI43_9ACTN</name>
<evidence type="ECO:0000256" key="2">
    <source>
        <dbReference type="ARBA" id="ARBA00023043"/>
    </source>
</evidence>
<feature type="repeat" description="ANK" evidence="3">
    <location>
        <begin position="81"/>
        <end position="113"/>
    </location>
</feature>
<evidence type="ECO:0000313" key="4">
    <source>
        <dbReference type="EMBL" id="SFL05402.1"/>
    </source>
</evidence>
<dbReference type="STRING" id="504800.SAMN04488085_10642"/>
<dbReference type="InParanoid" id="A0A1I4EI43"/>
<proteinExistence type="predicted"/>
<dbReference type="OrthoDB" id="306540at2"/>
<evidence type="ECO:0000313" key="5">
    <source>
        <dbReference type="Proteomes" id="UP000199152"/>
    </source>
</evidence>
<gene>
    <name evidence="4" type="ORF">SAMN04488085_10642</name>
</gene>
<dbReference type="RefSeq" id="WP_091324302.1">
    <property type="nucleotide sequence ID" value="NZ_FOSW01000006.1"/>
</dbReference>
<dbReference type="PANTHER" id="PTHR24171">
    <property type="entry name" value="ANKYRIN REPEAT DOMAIN-CONTAINING PROTEIN 39-RELATED"/>
    <property type="match status" value="1"/>
</dbReference>
<evidence type="ECO:0000256" key="3">
    <source>
        <dbReference type="PROSITE-ProRule" id="PRU00023"/>
    </source>
</evidence>
<dbReference type="SUPFAM" id="SSF48403">
    <property type="entry name" value="Ankyrin repeat"/>
    <property type="match status" value="1"/>
</dbReference>
<dbReference type="AlphaFoldDB" id="A0A1I4EI43"/>
<protein>
    <submittedName>
        <fullName evidence="4">Uncharacterized protein</fullName>
    </submittedName>
</protein>
<dbReference type="Proteomes" id="UP000199152">
    <property type="component" value="Unassembled WGS sequence"/>
</dbReference>
<keyword evidence="1" id="KW-0677">Repeat</keyword>
<accession>A0A1I4EI43</accession>
<evidence type="ECO:0000256" key="1">
    <source>
        <dbReference type="ARBA" id="ARBA00022737"/>
    </source>
</evidence>